<gene>
    <name evidence="1" type="ORF">H9Q72_001408</name>
</gene>
<reference evidence="1" key="1">
    <citation type="journal article" date="2020" name="bioRxiv">
        <title>Historical genomics reveals the evolutionary mechanisms behind multiple outbreaks of the host-specific coffee wilt pathogen Fusarium xylarioides.</title>
        <authorList>
            <person name="Peck D."/>
            <person name="Nowell R.W."/>
            <person name="Flood J."/>
            <person name="Ryan M.J."/>
            <person name="Barraclough T.G."/>
        </authorList>
    </citation>
    <scope>NUCLEOTIDE SEQUENCE</scope>
    <source>
        <strain evidence="1">IMI 127659i</strain>
    </source>
</reference>
<dbReference type="AlphaFoldDB" id="A0A9P7I3W1"/>
<comment type="caution">
    <text evidence="1">The sequence shown here is derived from an EMBL/GenBank/DDBJ whole genome shotgun (WGS) entry which is preliminary data.</text>
</comment>
<keyword evidence="2" id="KW-1185">Reference proteome</keyword>
<name>A0A9P7I3W1_9HYPO</name>
<protein>
    <submittedName>
        <fullName evidence="1">Uncharacterized protein</fullName>
    </submittedName>
</protein>
<dbReference type="EMBL" id="JADFTT010000024">
    <property type="protein sequence ID" value="KAG5772433.1"/>
    <property type="molecule type" value="Genomic_DNA"/>
</dbReference>
<dbReference type="OrthoDB" id="3796612at2759"/>
<dbReference type="Proteomes" id="UP000750502">
    <property type="component" value="Unassembled WGS sequence"/>
</dbReference>
<accession>A0A9P7I3W1</accession>
<reference evidence="1" key="2">
    <citation type="submission" date="2020-10" db="EMBL/GenBank/DDBJ databases">
        <authorList>
            <person name="Peck L.D."/>
            <person name="Nowell R.W."/>
            <person name="Flood J."/>
            <person name="Ryan M.J."/>
            <person name="Barraclough T.G."/>
        </authorList>
    </citation>
    <scope>NUCLEOTIDE SEQUENCE</scope>
    <source>
        <strain evidence="1">IMI 127659i</strain>
    </source>
</reference>
<sequence>MDAEDDTIFLFPVPDSEIGGFPRGKSPAEQKVLFEKGEVLTSKATMSMLYHGTLTPGGKEASLLIVDFRFLKEKNSDRFLNAKMRLIFRDLDGESSSAPIIHRIAPQDSFTIEPGVDQWKITQTAKMGVSGGYGGASVNGELGRDMEGQKTIKHSILLTGKKKLESGVFLGETMAIWSLDEDTVDCRGIPTVLRTAILLQRPPGKSFTIETQIETEVNWMARLKTFFGRREQPIPLESIDVNPLDPKHIIVDDDEWLSAWAKKADESGMQKTLGQLNLQDELVLVVNEKLMANGSTAQ</sequence>
<proteinExistence type="predicted"/>
<evidence type="ECO:0000313" key="2">
    <source>
        <dbReference type="Proteomes" id="UP000750502"/>
    </source>
</evidence>
<organism evidence="1 2">
    <name type="scientific">Fusarium xylarioides</name>
    <dbReference type="NCBI Taxonomy" id="221167"/>
    <lineage>
        <taxon>Eukaryota</taxon>
        <taxon>Fungi</taxon>
        <taxon>Dikarya</taxon>
        <taxon>Ascomycota</taxon>
        <taxon>Pezizomycotina</taxon>
        <taxon>Sordariomycetes</taxon>
        <taxon>Hypocreomycetidae</taxon>
        <taxon>Hypocreales</taxon>
        <taxon>Nectriaceae</taxon>
        <taxon>Fusarium</taxon>
        <taxon>Fusarium fujikuroi species complex</taxon>
    </lineage>
</organism>
<evidence type="ECO:0000313" key="1">
    <source>
        <dbReference type="EMBL" id="KAG5772433.1"/>
    </source>
</evidence>